<proteinExistence type="predicted"/>
<dbReference type="Pfam" id="PF05635">
    <property type="entry name" value="23S_rRNA_IVP"/>
    <property type="match status" value="1"/>
</dbReference>
<dbReference type="Proteomes" id="UP001500841">
    <property type="component" value="Unassembled WGS sequence"/>
</dbReference>
<organism evidence="1 2">
    <name type="scientific">Mucilaginibacter panaciglaebae</name>
    <dbReference type="NCBI Taxonomy" id="502331"/>
    <lineage>
        <taxon>Bacteria</taxon>
        <taxon>Pseudomonadati</taxon>
        <taxon>Bacteroidota</taxon>
        <taxon>Sphingobacteriia</taxon>
        <taxon>Sphingobacteriales</taxon>
        <taxon>Sphingobacteriaceae</taxon>
        <taxon>Mucilaginibacter</taxon>
    </lineage>
</organism>
<dbReference type="SUPFAM" id="SSF158446">
    <property type="entry name" value="IVS-encoded protein-like"/>
    <property type="match status" value="1"/>
</dbReference>
<dbReference type="NCBIfam" id="TIGR02436">
    <property type="entry name" value="four helix bundle protein"/>
    <property type="match status" value="1"/>
</dbReference>
<accession>A0ABP7WLN2</accession>
<comment type="caution">
    <text evidence="1">The sequence shown here is derived from an EMBL/GenBank/DDBJ whole genome shotgun (WGS) entry which is preliminary data.</text>
</comment>
<evidence type="ECO:0000313" key="2">
    <source>
        <dbReference type="Proteomes" id="UP001500841"/>
    </source>
</evidence>
<dbReference type="EMBL" id="BAABCV010000003">
    <property type="protein sequence ID" value="GAA4091304.1"/>
    <property type="molecule type" value="Genomic_DNA"/>
</dbReference>
<dbReference type="PANTHER" id="PTHR38471:SF2">
    <property type="entry name" value="FOUR HELIX BUNDLE PROTEIN"/>
    <property type="match status" value="1"/>
</dbReference>
<protein>
    <recommendedName>
        <fullName evidence="3">Four helix bundle protein</fullName>
    </recommendedName>
</protein>
<reference evidence="2" key="1">
    <citation type="journal article" date="2019" name="Int. J. Syst. Evol. Microbiol.">
        <title>The Global Catalogue of Microorganisms (GCM) 10K type strain sequencing project: providing services to taxonomists for standard genome sequencing and annotation.</title>
        <authorList>
            <consortium name="The Broad Institute Genomics Platform"/>
            <consortium name="The Broad Institute Genome Sequencing Center for Infectious Disease"/>
            <person name="Wu L."/>
            <person name="Ma J."/>
        </authorList>
    </citation>
    <scope>NUCLEOTIDE SEQUENCE [LARGE SCALE GENOMIC DNA]</scope>
    <source>
        <strain evidence="2">JCM 17085</strain>
    </source>
</reference>
<dbReference type="Gene3D" id="1.20.1440.60">
    <property type="entry name" value="23S rRNA-intervening sequence"/>
    <property type="match status" value="1"/>
</dbReference>
<evidence type="ECO:0008006" key="3">
    <source>
        <dbReference type="Google" id="ProtNLM"/>
    </source>
</evidence>
<dbReference type="InterPro" id="IPR036583">
    <property type="entry name" value="23S_rRNA_IVS_sf"/>
</dbReference>
<dbReference type="CDD" id="cd16377">
    <property type="entry name" value="23S_rRNA_IVP_like"/>
    <property type="match status" value="1"/>
</dbReference>
<evidence type="ECO:0000313" key="1">
    <source>
        <dbReference type="EMBL" id="GAA4091304.1"/>
    </source>
</evidence>
<name>A0ABP7WLN2_9SPHI</name>
<dbReference type="InterPro" id="IPR012657">
    <property type="entry name" value="23S_rRNA-intervening_sequence"/>
</dbReference>
<dbReference type="PANTHER" id="PTHR38471">
    <property type="entry name" value="FOUR HELIX BUNDLE PROTEIN"/>
    <property type="match status" value="1"/>
</dbReference>
<gene>
    <name evidence="1" type="ORF">GCM10022392_11440</name>
</gene>
<keyword evidence="2" id="KW-1185">Reference proteome</keyword>
<sequence>MDQMRDFKKSEVWQKAHQLNLLVYSNILPKFPNVEQFDMSSQNKRAGYSIPMNIVEDCRRFTKGGFGHFSGLALGSTHELEYCCLLCKDLLYIDEELYYKTNNLINEVKAMLIGLIKKLRE</sequence>